<feature type="non-terminal residue" evidence="1">
    <location>
        <position position="1"/>
    </location>
</feature>
<protein>
    <submittedName>
        <fullName evidence="1">Uncharacterized protein</fullName>
    </submittedName>
</protein>
<dbReference type="AlphaFoldDB" id="A0A6S7KMH0"/>
<keyword evidence="2" id="KW-1185">Reference proteome</keyword>
<reference evidence="1" key="1">
    <citation type="submission" date="2020-04" db="EMBL/GenBank/DDBJ databases">
        <authorList>
            <person name="Alioto T."/>
            <person name="Alioto T."/>
            <person name="Gomez Garrido J."/>
        </authorList>
    </citation>
    <scope>NUCLEOTIDE SEQUENCE</scope>
    <source>
        <strain evidence="1">A484AB</strain>
    </source>
</reference>
<dbReference type="EMBL" id="CACRXK020016109">
    <property type="protein sequence ID" value="CAB4029343.1"/>
    <property type="molecule type" value="Genomic_DNA"/>
</dbReference>
<gene>
    <name evidence="1" type="ORF">PACLA_8A005897</name>
</gene>
<sequence length="73" mass="8451">FTGIRRSLSSNSISRDRAQIAIGEIEMAIISFSKALHITPESEEIRNEDLCWAVHLRKEKNERQKNHESDTKE</sequence>
<dbReference type="InterPro" id="IPR052658">
    <property type="entry name" value="TPR-containing"/>
</dbReference>
<organism evidence="1 2">
    <name type="scientific">Paramuricea clavata</name>
    <name type="common">Red gorgonian</name>
    <name type="synonym">Violescent sea-whip</name>
    <dbReference type="NCBI Taxonomy" id="317549"/>
    <lineage>
        <taxon>Eukaryota</taxon>
        <taxon>Metazoa</taxon>
        <taxon>Cnidaria</taxon>
        <taxon>Anthozoa</taxon>
        <taxon>Octocorallia</taxon>
        <taxon>Malacalcyonacea</taxon>
        <taxon>Plexauridae</taxon>
        <taxon>Paramuricea</taxon>
    </lineage>
</organism>
<proteinExistence type="predicted"/>
<dbReference type="Proteomes" id="UP001152795">
    <property type="component" value="Unassembled WGS sequence"/>
</dbReference>
<name>A0A6S7KMH0_PARCT</name>
<accession>A0A6S7KMH0</accession>
<evidence type="ECO:0000313" key="2">
    <source>
        <dbReference type="Proteomes" id="UP001152795"/>
    </source>
</evidence>
<dbReference type="PANTHER" id="PTHR15544">
    <property type="entry name" value="OSMOSIS RESPONSIVE FACTOR"/>
    <property type="match status" value="1"/>
</dbReference>
<evidence type="ECO:0000313" key="1">
    <source>
        <dbReference type="EMBL" id="CAB4029343.1"/>
    </source>
</evidence>
<dbReference type="OrthoDB" id="2423701at2759"/>
<comment type="caution">
    <text evidence="1">The sequence shown here is derived from an EMBL/GenBank/DDBJ whole genome shotgun (WGS) entry which is preliminary data.</text>
</comment>
<dbReference type="PANTHER" id="PTHR15544:SF0">
    <property type="entry name" value="TETRATRICOPEPTIDE REPEAT PROTEIN 33"/>
    <property type="match status" value="1"/>
</dbReference>